<accession>A0ACC0FKD6</accession>
<evidence type="ECO:0000313" key="2">
    <source>
        <dbReference type="Proteomes" id="UP001060215"/>
    </source>
</evidence>
<sequence length="135" mass="15055">EWDLVRWMLLEWRKLKPSKCRGGSIKESTKSCNSISKMERAQAGELTAAGFSHSVILIDGAWKTTTTDAGIAWICLNAGGHKLYQQALAVQPLPTPLAAEAMAYWEALRWAKDPGIETTHHVLVTMLQHKKEVQD</sequence>
<dbReference type="EMBL" id="CM045771">
    <property type="protein sequence ID" value="KAI7988804.1"/>
    <property type="molecule type" value="Genomic_DNA"/>
</dbReference>
<keyword evidence="2" id="KW-1185">Reference proteome</keyword>
<proteinExistence type="predicted"/>
<gene>
    <name evidence="1" type="ORF">LOK49_LG13G00136</name>
</gene>
<comment type="caution">
    <text evidence="1">The sequence shown here is derived from an EMBL/GenBank/DDBJ whole genome shotgun (WGS) entry which is preliminary data.</text>
</comment>
<name>A0ACC0FKD6_9ERIC</name>
<feature type="non-terminal residue" evidence="1">
    <location>
        <position position="1"/>
    </location>
</feature>
<protein>
    <submittedName>
        <fullName evidence="1">Uncharacterized protein</fullName>
    </submittedName>
</protein>
<reference evidence="1 2" key="1">
    <citation type="journal article" date="2022" name="Plant J.">
        <title>Chromosome-level genome of Camellia lanceoleosa provides a valuable resource for understanding genome evolution and self-incompatibility.</title>
        <authorList>
            <person name="Gong W."/>
            <person name="Xiao S."/>
            <person name="Wang L."/>
            <person name="Liao Z."/>
            <person name="Chang Y."/>
            <person name="Mo W."/>
            <person name="Hu G."/>
            <person name="Li W."/>
            <person name="Zhao G."/>
            <person name="Zhu H."/>
            <person name="Hu X."/>
            <person name="Ji K."/>
            <person name="Xiang X."/>
            <person name="Song Q."/>
            <person name="Yuan D."/>
            <person name="Jin S."/>
            <person name="Zhang L."/>
        </authorList>
    </citation>
    <scope>NUCLEOTIDE SEQUENCE [LARGE SCALE GENOMIC DNA]</scope>
    <source>
        <strain evidence="1">SQ_2022a</strain>
    </source>
</reference>
<evidence type="ECO:0000313" key="1">
    <source>
        <dbReference type="EMBL" id="KAI7988804.1"/>
    </source>
</evidence>
<dbReference type="Proteomes" id="UP001060215">
    <property type="component" value="Chromosome 14"/>
</dbReference>
<organism evidence="1 2">
    <name type="scientific">Camellia lanceoleosa</name>
    <dbReference type="NCBI Taxonomy" id="1840588"/>
    <lineage>
        <taxon>Eukaryota</taxon>
        <taxon>Viridiplantae</taxon>
        <taxon>Streptophyta</taxon>
        <taxon>Embryophyta</taxon>
        <taxon>Tracheophyta</taxon>
        <taxon>Spermatophyta</taxon>
        <taxon>Magnoliopsida</taxon>
        <taxon>eudicotyledons</taxon>
        <taxon>Gunneridae</taxon>
        <taxon>Pentapetalae</taxon>
        <taxon>asterids</taxon>
        <taxon>Ericales</taxon>
        <taxon>Theaceae</taxon>
        <taxon>Camellia</taxon>
    </lineage>
</organism>